<dbReference type="EMBL" id="CP034928">
    <property type="protein sequence ID" value="QAA77156.1"/>
    <property type="molecule type" value="Genomic_DNA"/>
</dbReference>
<feature type="domain" description="Thiamine pyrophosphate enzyme TPP-binding" evidence="2">
    <location>
        <begin position="50"/>
        <end position="217"/>
    </location>
</feature>
<dbReference type="AlphaFoldDB" id="A0A410FVQ7"/>
<dbReference type="InterPro" id="IPR029061">
    <property type="entry name" value="THDP-binding"/>
</dbReference>
<dbReference type="KEGG" id="bih:BIP78_1390"/>
<dbReference type="GO" id="GO:0030976">
    <property type="term" value="F:thiamine pyrophosphate binding"/>
    <property type="evidence" value="ECO:0007669"/>
    <property type="project" value="InterPro"/>
</dbReference>
<keyword evidence="1" id="KW-0560">Oxidoreductase</keyword>
<dbReference type="CDD" id="cd03376">
    <property type="entry name" value="TPP_PFOR_porB_like"/>
    <property type="match status" value="1"/>
</dbReference>
<sequence>MPNIKTLAQREEKEVRFTPGHTLCAGCAEPMVVRTVLNAIEEPVVAASPTGCLEVATSRFPGTAWNVPWIHVAFENAGAVISGVEAAYRALTKTGVVKKRIRFVVFGGDGGTYDIGLQALSGALERGHDFLYVCVNNEAYMNTGVQRSSATPRCASATTSPVGDEIPGKPQDRKDLTEIVVGHHVPYVGQAAVSHLIDLANKVERAMKFDGPKFLNVLTTCPLGWRTPRDSAIVQSKLAVETRYWPLYEVIEGKYKINYKPKQHVPVEEWLKTQGRFRHLFRDPKGKERIAEFQAAVDRHWNDLLRKEQCLSGDGAEQG</sequence>
<evidence type="ECO:0000256" key="1">
    <source>
        <dbReference type="ARBA" id="ARBA00023002"/>
    </source>
</evidence>
<dbReference type="InterPro" id="IPR011766">
    <property type="entry name" value="TPP_enzyme_TPP-bd"/>
</dbReference>
<dbReference type="SUPFAM" id="SSF52518">
    <property type="entry name" value="Thiamin diphosphate-binding fold (THDP-binding)"/>
    <property type="match status" value="1"/>
</dbReference>
<evidence type="ECO:0000313" key="3">
    <source>
        <dbReference type="EMBL" id="QAA77156.1"/>
    </source>
</evidence>
<dbReference type="GO" id="GO:0016491">
    <property type="term" value="F:oxidoreductase activity"/>
    <property type="evidence" value="ECO:0007669"/>
    <property type="project" value="UniProtKB-KW"/>
</dbReference>
<evidence type="ECO:0000313" key="4">
    <source>
        <dbReference type="Proteomes" id="UP000287233"/>
    </source>
</evidence>
<accession>A0A410FVQ7</accession>
<gene>
    <name evidence="3" type="ORF">BIP78_1390</name>
</gene>
<dbReference type="Pfam" id="PF02775">
    <property type="entry name" value="TPP_enzyme_C"/>
    <property type="match status" value="1"/>
</dbReference>
<organism evidence="3 4">
    <name type="scientific">Bipolaricaulis sibiricus</name>
    <dbReference type="NCBI Taxonomy" id="2501609"/>
    <lineage>
        <taxon>Bacteria</taxon>
        <taxon>Candidatus Bipolaricaulota</taxon>
        <taxon>Candidatus Bipolaricaulia</taxon>
        <taxon>Candidatus Bipolaricaulales</taxon>
        <taxon>Candidatus Bipolaricaulaceae</taxon>
        <taxon>Candidatus Bipolaricaulis</taxon>
    </lineage>
</organism>
<dbReference type="PANTHER" id="PTHR42897:SF2">
    <property type="entry name" value="PYRUVATE SYNTHASE SUBUNIT PORB"/>
    <property type="match status" value="1"/>
</dbReference>
<dbReference type="InterPro" id="IPR051479">
    <property type="entry name" value="PorB-like"/>
</dbReference>
<protein>
    <submittedName>
        <fullName evidence="3">Pyruvate:ferredoxin oxidoreductase, beta subunit</fullName>
    </submittedName>
</protein>
<reference evidence="4" key="1">
    <citation type="submission" date="2018-12" db="EMBL/GenBank/DDBJ databases">
        <title>Complete genome sequence of an uncultured bacterium of the candidate phylum Bipolaricaulota.</title>
        <authorList>
            <person name="Kadnikov V.V."/>
            <person name="Mardanov A.V."/>
            <person name="Beletsky A.V."/>
            <person name="Frank Y.A."/>
            <person name="Karnachuk O.V."/>
            <person name="Ravin N.V."/>
        </authorList>
    </citation>
    <scope>NUCLEOTIDE SEQUENCE [LARGE SCALE GENOMIC DNA]</scope>
</reference>
<evidence type="ECO:0000259" key="2">
    <source>
        <dbReference type="Pfam" id="PF02775"/>
    </source>
</evidence>
<dbReference type="Proteomes" id="UP000287233">
    <property type="component" value="Chromosome"/>
</dbReference>
<dbReference type="PANTHER" id="PTHR42897">
    <property type="entry name" value="PYRUVATE SYNTHASE SUBUNIT PORB"/>
    <property type="match status" value="1"/>
</dbReference>
<dbReference type="Gene3D" id="3.40.50.970">
    <property type="match status" value="2"/>
</dbReference>
<proteinExistence type="predicted"/>
<keyword evidence="3" id="KW-0670">Pyruvate</keyword>
<name>A0A410FVQ7_BIPS1</name>